<dbReference type="InterPro" id="IPR003593">
    <property type="entry name" value="AAA+_ATPase"/>
</dbReference>
<dbReference type="eggNOG" id="COG1126">
    <property type="taxonomic scope" value="Bacteria"/>
</dbReference>
<evidence type="ECO:0000256" key="2">
    <source>
        <dbReference type="ARBA" id="ARBA00022741"/>
    </source>
</evidence>
<evidence type="ECO:0000313" key="5">
    <source>
        <dbReference type="EMBL" id="AKQ66092.1"/>
    </source>
</evidence>
<dbReference type="Pfam" id="PF00005">
    <property type="entry name" value="ABC_tran"/>
    <property type="match status" value="1"/>
</dbReference>
<dbReference type="Gene3D" id="3.40.50.300">
    <property type="entry name" value="P-loop containing nucleotide triphosphate hydrolases"/>
    <property type="match status" value="1"/>
</dbReference>
<keyword evidence="2" id="KW-0547">Nucleotide-binding</keyword>
<dbReference type="KEGG" id="mym:A176_003004"/>
<keyword evidence="6" id="KW-1185">Reference proteome</keyword>
<dbReference type="InterPro" id="IPR027417">
    <property type="entry name" value="P-loop_NTPase"/>
</dbReference>
<protein>
    <submittedName>
        <fullName evidence="5">ABC transporter ATP-binding protein</fullName>
    </submittedName>
</protein>
<gene>
    <name evidence="5" type="ORF">A176_003004</name>
</gene>
<reference evidence="5 6" key="1">
    <citation type="journal article" date="2016" name="PLoS ONE">
        <title>Complete Genome Sequence and Comparative Genomics of a Novel Myxobacterium Myxococcus hansupus.</title>
        <authorList>
            <person name="Sharma G."/>
            <person name="Narwani T."/>
            <person name="Subramanian S."/>
        </authorList>
    </citation>
    <scope>NUCLEOTIDE SEQUENCE [LARGE SCALE GENOMIC DNA]</scope>
    <source>
        <strain evidence="6">mixupus</strain>
    </source>
</reference>
<dbReference type="RefSeq" id="WP_002640352.1">
    <property type="nucleotide sequence ID" value="NZ_CP012109.1"/>
</dbReference>
<dbReference type="InterPro" id="IPR017871">
    <property type="entry name" value="ABC_transporter-like_CS"/>
</dbReference>
<dbReference type="EMBL" id="CP012109">
    <property type="protein sequence ID" value="AKQ66092.1"/>
    <property type="molecule type" value="Genomic_DNA"/>
</dbReference>
<evidence type="ECO:0000256" key="3">
    <source>
        <dbReference type="ARBA" id="ARBA00022840"/>
    </source>
</evidence>
<dbReference type="SMART" id="SM00382">
    <property type="entry name" value="AAA"/>
    <property type="match status" value="1"/>
</dbReference>
<dbReference type="STRING" id="1297742.A176_003004"/>
<dbReference type="PROSITE" id="PS00211">
    <property type="entry name" value="ABC_TRANSPORTER_1"/>
    <property type="match status" value="1"/>
</dbReference>
<evidence type="ECO:0000259" key="4">
    <source>
        <dbReference type="PROSITE" id="PS50893"/>
    </source>
</evidence>
<evidence type="ECO:0000313" key="6">
    <source>
        <dbReference type="Proteomes" id="UP000009026"/>
    </source>
</evidence>
<dbReference type="GO" id="GO:0005524">
    <property type="term" value="F:ATP binding"/>
    <property type="evidence" value="ECO:0007669"/>
    <property type="project" value="UniProtKB-KW"/>
</dbReference>
<dbReference type="Proteomes" id="UP000009026">
    <property type="component" value="Chromosome"/>
</dbReference>
<dbReference type="PATRIC" id="fig|1297742.4.peg.3028"/>
<dbReference type="PANTHER" id="PTHR43023">
    <property type="entry name" value="PROTEIN TRIGALACTOSYLDIACYLGLYCEROL 3, CHLOROPLASTIC"/>
    <property type="match status" value="1"/>
</dbReference>
<dbReference type="PROSITE" id="PS50893">
    <property type="entry name" value="ABC_TRANSPORTER_2"/>
    <property type="match status" value="1"/>
</dbReference>
<name>A0A0H4XDH7_9BACT</name>
<dbReference type="GO" id="GO:0016887">
    <property type="term" value="F:ATP hydrolysis activity"/>
    <property type="evidence" value="ECO:0007669"/>
    <property type="project" value="InterPro"/>
</dbReference>
<feature type="domain" description="ABC transporter" evidence="4">
    <location>
        <begin position="3"/>
        <end position="232"/>
    </location>
</feature>
<organism evidence="5 6">
    <name type="scientific">Pseudomyxococcus hansupus</name>
    <dbReference type="NCBI Taxonomy" id="1297742"/>
    <lineage>
        <taxon>Bacteria</taxon>
        <taxon>Pseudomonadati</taxon>
        <taxon>Myxococcota</taxon>
        <taxon>Myxococcia</taxon>
        <taxon>Myxococcales</taxon>
        <taxon>Cystobacterineae</taxon>
        <taxon>Myxococcaceae</taxon>
        <taxon>Pseudomyxococcus</taxon>
    </lineage>
</organism>
<dbReference type="OrthoDB" id="5380791at2"/>
<keyword evidence="3 5" id="KW-0067">ATP-binding</keyword>
<accession>A0A0H4XDH7</accession>
<evidence type="ECO:0000256" key="1">
    <source>
        <dbReference type="ARBA" id="ARBA00022448"/>
    </source>
</evidence>
<sequence>MNLRTDGLTVRYGARQVLSEVTCALPEGTQALVLGRSGAGKTTWVKALAGLVRPTAGAVRWDAQDAAALSPAQRRERQAAFGMVFQTDALFDSMTVLENVMLPLTRRHVAEDEARARAVEVLRAVGLADAAGTLPERLSGGMKKRAGIARALAARPSVVLADDPFAGLDPGTARQVARVLLDVSKGGTLLVVATEAPADLPLPRWLFFRGGRLVHDGPPAPELEDAPDEVPA</sequence>
<dbReference type="AlphaFoldDB" id="A0A0H4XDH7"/>
<dbReference type="PANTHER" id="PTHR43023:SF6">
    <property type="entry name" value="INTERMEMBRANE PHOSPHOLIPID TRANSPORT SYSTEM ATP-BINDING PROTEIN MLAF"/>
    <property type="match status" value="1"/>
</dbReference>
<keyword evidence="1" id="KW-0813">Transport</keyword>
<dbReference type="InterPro" id="IPR003439">
    <property type="entry name" value="ABC_transporter-like_ATP-bd"/>
</dbReference>
<proteinExistence type="predicted"/>
<dbReference type="SUPFAM" id="SSF52540">
    <property type="entry name" value="P-loop containing nucleoside triphosphate hydrolases"/>
    <property type="match status" value="1"/>
</dbReference>